<keyword evidence="7" id="KW-0319">Glycerol metabolism</keyword>
<evidence type="ECO:0000256" key="7">
    <source>
        <dbReference type="ARBA" id="ARBA00022798"/>
    </source>
</evidence>
<comment type="pathway">
    <text evidence="2">Lipid metabolism.</text>
</comment>
<evidence type="ECO:0000259" key="12">
    <source>
        <dbReference type="Pfam" id="PF06974"/>
    </source>
</evidence>
<dbReference type="EC" id="2.3.1.20" evidence="4"/>
<keyword evidence="6" id="KW-0808">Transferase</keyword>
<dbReference type="EMBL" id="JBHSFO010000006">
    <property type="protein sequence ID" value="MFC4604743.1"/>
    <property type="molecule type" value="Genomic_DNA"/>
</dbReference>
<dbReference type="PANTHER" id="PTHR31650:SF1">
    <property type="entry name" value="WAX ESTER SYNTHASE_DIACYLGLYCEROL ACYLTRANSFERASE 4-RELATED"/>
    <property type="match status" value="1"/>
</dbReference>
<feature type="domain" description="O-acyltransferase WSD1 C-terminal" evidence="12">
    <location>
        <begin position="306"/>
        <end position="456"/>
    </location>
</feature>
<comment type="pathway">
    <text evidence="1">Glycerolipid metabolism; triacylglycerol biosynthesis.</text>
</comment>
<protein>
    <recommendedName>
        <fullName evidence="4">diacylglycerol O-acyltransferase</fullName>
        <ecNumber evidence="4">2.3.1.20</ecNumber>
    </recommendedName>
</protein>
<evidence type="ECO:0000313" key="14">
    <source>
        <dbReference type="Proteomes" id="UP001595914"/>
    </source>
</evidence>
<dbReference type="RefSeq" id="WP_378417804.1">
    <property type="nucleotide sequence ID" value="NZ_JBHSFO010000006.1"/>
</dbReference>
<evidence type="ECO:0000256" key="10">
    <source>
        <dbReference type="ARBA" id="ARBA00048109"/>
    </source>
</evidence>
<keyword evidence="9" id="KW-0012">Acyltransferase</keyword>
<name>A0ABV9FS36_9NOCA</name>
<evidence type="ECO:0000259" key="11">
    <source>
        <dbReference type="Pfam" id="PF03007"/>
    </source>
</evidence>
<evidence type="ECO:0000313" key="13">
    <source>
        <dbReference type="EMBL" id="MFC4604743.1"/>
    </source>
</evidence>
<evidence type="ECO:0000256" key="2">
    <source>
        <dbReference type="ARBA" id="ARBA00005189"/>
    </source>
</evidence>
<dbReference type="Pfam" id="PF06974">
    <property type="entry name" value="WS_DGAT_C"/>
    <property type="match status" value="1"/>
</dbReference>
<dbReference type="InterPro" id="IPR009721">
    <property type="entry name" value="O-acyltransferase_WSD1_C"/>
</dbReference>
<evidence type="ECO:0000256" key="9">
    <source>
        <dbReference type="ARBA" id="ARBA00023315"/>
    </source>
</evidence>
<dbReference type="Proteomes" id="UP001595914">
    <property type="component" value="Unassembled WGS sequence"/>
</dbReference>
<gene>
    <name evidence="13" type="ORF">ACFO6S_13690</name>
</gene>
<comment type="similarity">
    <text evidence="3">Belongs to the long-chain O-acyltransferase family.</text>
</comment>
<organism evidence="13 14">
    <name type="scientific">Rhodococcus kronopolitis</name>
    <dbReference type="NCBI Taxonomy" id="1460226"/>
    <lineage>
        <taxon>Bacteria</taxon>
        <taxon>Bacillati</taxon>
        <taxon>Actinomycetota</taxon>
        <taxon>Actinomycetes</taxon>
        <taxon>Mycobacteriales</taxon>
        <taxon>Nocardiaceae</taxon>
        <taxon>Rhodococcus</taxon>
    </lineage>
</organism>
<evidence type="ECO:0000256" key="8">
    <source>
        <dbReference type="ARBA" id="ARBA00023098"/>
    </source>
</evidence>
<dbReference type="InterPro" id="IPR004255">
    <property type="entry name" value="O-acyltransferase_WSD1_N"/>
</dbReference>
<evidence type="ECO:0000256" key="5">
    <source>
        <dbReference type="ARBA" id="ARBA00022516"/>
    </source>
</evidence>
<evidence type="ECO:0000256" key="3">
    <source>
        <dbReference type="ARBA" id="ARBA00009587"/>
    </source>
</evidence>
<keyword evidence="8" id="KW-0443">Lipid metabolism</keyword>
<keyword evidence="5" id="KW-0444">Lipid biosynthesis</keyword>
<accession>A0ABV9FS36</accession>
<sequence length="472" mass="50858">MTQMDPRDSVFLYSEGGNVKQANMTAYVFANSGDGPGRDEIVEWIAERAPKLDVLRRRLVRVPLDLGYPHWVESPTFDVEEHIHFHHGSGWAELRILIAELMQRPMDLSRPPWELHVATGVRGIAGVPGSATVVAVRTHHCAADGTLSAEIARHLFGAGTAASVEPRSVVTPLPSRARLLAVSVLAVPRSLWDLAGGLRSARSAKRRLHAEYRRGQYRPPVARRPRTQFNLPLGPRRVFDSITLPLGELREVKSDLGAVTINDLAMAVIGGALRAYLPDAGSPPVGSLAAAVPVTTRGKLAGTSRNQFGLMTVDLHTDIADPVARVRAIHESSAAERARVNGPEVRELDGLARAVPSIVLKAVLRCGAAWPDRRSETVGLANTLISNVPKGAADLRLCDSTVAVTYGLVPLIGRGGLAHRVDSIGDVLTINITVDPDQVPDDDRYAELLRRSFADLRDAAQAAAEARVGSRA</sequence>
<evidence type="ECO:0000256" key="4">
    <source>
        <dbReference type="ARBA" id="ARBA00013244"/>
    </source>
</evidence>
<dbReference type="PANTHER" id="PTHR31650">
    <property type="entry name" value="O-ACYLTRANSFERASE (WSD1-LIKE) FAMILY PROTEIN"/>
    <property type="match status" value="1"/>
</dbReference>
<reference evidence="14" key="1">
    <citation type="journal article" date="2019" name="Int. J. Syst. Evol. Microbiol.">
        <title>The Global Catalogue of Microorganisms (GCM) 10K type strain sequencing project: providing services to taxonomists for standard genome sequencing and annotation.</title>
        <authorList>
            <consortium name="The Broad Institute Genomics Platform"/>
            <consortium name="The Broad Institute Genome Sequencing Center for Infectious Disease"/>
            <person name="Wu L."/>
            <person name="Ma J."/>
        </authorList>
    </citation>
    <scope>NUCLEOTIDE SEQUENCE [LARGE SCALE GENOMIC DNA]</scope>
    <source>
        <strain evidence="14">CCUG 54520</strain>
    </source>
</reference>
<evidence type="ECO:0000256" key="1">
    <source>
        <dbReference type="ARBA" id="ARBA00004771"/>
    </source>
</evidence>
<feature type="domain" description="O-acyltransferase WSD1-like N-terminal" evidence="11">
    <location>
        <begin position="4"/>
        <end position="264"/>
    </location>
</feature>
<comment type="catalytic activity">
    <reaction evidence="10">
        <text>an acyl-CoA + a 1,2-diacyl-sn-glycerol = a triacyl-sn-glycerol + CoA</text>
        <dbReference type="Rhea" id="RHEA:10868"/>
        <dbReference type="ChEBI" id="CHEBI:17815"/>
        <dbReference type="ChEBI" id="CHEBI:57287"/>
        <dbReference type="ChEBI" id="CHEBI:58342"/>
        <dbReference type="ChEBI" id="CHEBI:64615"/>
        <dbReference type="EC" id="2.3.1.20"/>
    </reaction>
</comment>
<keyword evidence="14" id="KW-1185">Reference proteome</keyword>
<dbReference type="InterPro" id="IPR045034">
    <property type="entry name" value="O-acyltransferase_WSD1-like"/>
</dbReference>
<evidence type="ECO:0000256" key="6">
    <source>
        <dbReference type="ARBA" id="ARBA00022679"/>
    </source>
</evidence>
<dbReference type="Pfam" id="PF03007">
    <property type="entry name" value="WS_DGAT_cat"/>
    <property type="match status" value="1"/>
</dbReference>
<comment type="caution">
    <text evidence="13">The sequence shown here is derived from an EMBL/GenBank/DDBJ whole genome shotgun (WGS) entry which is preliminary data.</text>
</comment>
<proteinExistence type="inferred from homology"/>
<dbReference type="SUPFAM" id="SSF52777">
    <property type="entry name" value="CoA-dependent acyltransferases"/>
    <property type="match status" value="1"/>
</dbReference>